<sequence length="511" mass="53151">MMKNYTTTFFMRGMALCGLALSVLLSSCSKDDDDDYRNDSEIVAPNVNVTALLQNNRIASFNAQTSGALTQTLSITGMQTGENMLAIDYRPATGELYGVSSGSRIYIINPSTGAARAVSATPFTPAIDGTAIGIDFNPTVDRLRLVSNNGQNLRLNPEDGTALRDGDINGAAGAKISSVAYTENYAGASSTVLFDIDLTNKKLYKQDPPNNGTLVEVGSLGVDASAVGDFDITPDSKSALAALTVNGTQGLYSIDMSNGKAYKAYSFNTNIVGLAIFTNPVAYAVSGNNELLIFNPASISPVAKAISGVQANEQILGIDFRPLNGRLYGLGSSNRLYTINPSSGVATAVSGAQFSTALSGTSFGFDFNPVADLIRVVSNTGQNLRISPVTGDIAGVDTQLPANTGFVNAAAYTNNFPGATSTVLFTINSQTGKLYKQDPPNAGTMTEIGSLGITITEANGFDISSNTGNAYGIFTVAGTTRFYGINLQTGAVSAGVSFPQGTRGFALGLGF</sequence>
<dbReference type="Pfam" id="PF14339">
    <property type="entry name" value="DUF4394"/>
    <property type="match status" value="2"/>
</dbReference>
<dbReference type="InterPro" id="IPR025507">
    <property type="entry name" value="DUF4394"/>
</dbReference>
<feature type="chain" id="PRO_5026045462" evidence="1">
    <location>
        <begin position="32"/>
        <end position="511"/>
    </location>
</feature>
<reference evidence="3 4" key="1">
    <citation type="submission" date="2019-12" db="EMBL/GenBank/DDBJ databases">
        <title>Mucilaginibacter sp. HME9299 genome sequencing and assembly.</title>
        <authorList>
            <person name="Kang H."/>
            <person name="Kim H."/>
            <person name="Joh K."/>
        </authorList>
    </citation>
    <scope>NUCLEOTIDE SEQUENCE [LARGE SCALE GENOMIC DNA]</scope>
    <source>
        <strain evidence="3 4">HME9299</strain>
    </source>
</reference>
<dbReference type="SUPFAM" id="SSF101898">
    <property type="entry name" value="NHL repeat"/>
    <property type="match status" value="1"/>
</dbReference>
<keyword evidence="1" id="KW-0732">Signal</keyword>
<evidence type="ECO:0000259" key="2">
    <source>
        <dbReference type="Pfam" id="PF14339"/>
    </source>
</evidence>
<organism evidence="3 4">
    <name type="scientific">Mucilaginibacter aquatilis</name>
    <dbReference type="NCBI Taxonomy" id="1517760"/>
    <lineage>
        <taxon>Bacteria</taxon>
        <taxon>Pseudomonadati</taxon>
        <taxon>Bacteroidota</taxon>
        <taxon>Sphingobacteriia</taxon>
        <taxon>Sphingobacteriales</taxon>
        <taxon>Sphingobacteriaceae</taxon>
        <taxon>Mucilaginibacter</taxon>
    </lineage>
</organism>
<dbReference type="InterPro" id="IPR011044">
    <property type="entry name" value="Quino_amine_DH_bsu"/>
</dbReference>
<dbReference type="PROSITE" id="PS51257">
    <property type="entry name" value="PROKAR_LIPOPROTEIN"/>
    <property type="match status" value="1"/>
</dbReference>
<name>A0A6I4I4T8_9SPHI</name>
<feature type="signal peptide" evidence="1">
    <location>
        <begin position="1"/>
        <end position="31"/>
    </location>
</feature>
<evidence type="ECO:0000313" key="3">
    <source>
        <dbReference type="EMBL" id="MVN90090.1"/>
    </source>
</evidence>
<dbReference type="EMBL" id="WQLA01000001">
    <property type="protein sequence ID" value="MVN90090.1"/>
    <property type="molecule type" value="Genomic_DNA"/>
</dbReference>
<feature type="domain" description="DUF4394" evidence="2">
    <location>
        <begin position="58"/>
        <end position="275"/>
    </location>
</feature>
<evidence type="ECO:0000313" key="4">
    <source>
        <dbReference type="Proteomes" id="UP000434850"/>
    </source>
</evidence>
<evidence type="ECO:0000256" key="1">
    <source>
        <dbReference type="SAM" id="SignalP"/>
    </source>
</evidence>
<comment type="caution">
    <text evidence="3">The sequence shown here is derived from an EMBL/GenBank/DDBJ whole genome shotgun (WGS) entry which is preliminary data.</text>
</comment>
<dbReference type="SUPFAM" id="SSF50969">
    <property type="entry name" value="YVTN repeat-like/Quinoprotein amine dehydrogenase"/>
    <property type="match status" value="1"/>
</dbReference>
<proteinExistence type="predicted"/>
<dbReference type="Proteomes" id="UP000434850">
    <property type="component" value="Unassembled WGS sequence"/>
</dbReference>
<keyword evidence="4" id="KW-1185">Reference proteome</keyword>
<gene>
    <name evidence="3" type="ORF">GO816_03030</name>
</gene>
<protein>
    <submittedName>
        <fullName evidence="3">DUF4394 domain-containing protein</fullName>
    </submittedName>
</protein>
<accession>A0A6I4I4T8</accession>
<dbReference type="AlphaFoldDB" id="A0A6I4I4T8"/>
<feature type="domain" description="DUF4394" evidence="2">
    <location>
        <begin position="291"/>
        <end position="501"/>
    </location>
</feature>